<dbReference type="Pfam" id="PF05922">
    <property type="entry name" value="Inhibitor_I9"/>
    <property type="match status" value="1"/>
</dbReference>
<dbReference type="Gene3D" id="3.30.70.80">
    <property type="entry name" value="Peptidase S8 propeptide/proteinase inhibitor I9"/>
    <property type="match status" value="1"/>
</dbReference>
<dbReference type="FunFam" id="3.40.50.200:FF:000007">
    <property type="entry name" value="Subtilisin-like serine protease"/>
    <property type="match status" value="1"/>
</dbReference>
<dbReference type="InterPro" id="IPR010259">
    <property type="entry name" value="S8pro/Inhibitor_I9"/>
</dbReference>
<dbReference type="PANTHER" id="PTHR43806:SF58">
    <property type="entry name" value="ALKALINE PROTEASE 1-RELATED"/>
    <property type="match status" value="1"/>
</dbReference>
<dbReference type="InterPro" id="IPR000209">
    <property type="entry name" value="Peptidase_S8/S53_dom"/>
</dbReference>
<keyword evidence="2 5" id="KW-0645">Protease</keyword>
<dbReference type="InterPro" id="IPR037045">
    <property type="entry name" value="S8pro/Inhibitor_I9_sf"/>
</dbReference>
<evidence type="ECO:0000256" key="5">
    <source>
        <dbReference type="PROSITE-ProRule" id="PRU01240"/>
    </source>
</evidence>
<keyword evidence="10" id="KW-1185">Reference proteome</keyword>
<organism evidence="9 10">
    <name type="scientific">Armillaria luteobubalina</name>
    <dbReference type="NCBI Taxonomy" id="153913"/>
    <lineage>
        <taxon>Eukaryota</taxon>
        <taxon>Fungi</taxon>
        <taxon>Dikarya</taxon>
        <taxon>Basidiomycota</taxon>
        <taxon>Agaricomycotina</taxon>
        <taxon>Agaricomycetes</taxon>
        <taxon>Agaricomycetidae</taxon>
        <taxon>Agaricales</taxon>
        <taxon>Marasmiineae</taxon>
        <taxon>Physalacriaceae</taxon>
        <taxon>Armillaria</taxon>
    </lineage>
</organism>
<feature type="domain" description="Inhibitor I9" evidence="8">
    <location>
        <begin position="64"/>
        <end position="109"/>
    </location>
</feature>
<keyword evidence="4 5" id="KW-0720">Serine protease</keyword>
<feature type="active site" description="Charge relay system" evidence="5">
    <location>
        <position position="204"/>
    </location>
</feature>
<dbReference type="PRINTS" id="PR00723">
    <property type="entry name" value="SUBTILISIN"/>
</dbReference>
<protein>
    <submittedName>
        <fullName evidence="9">Serine protease</fullName>
    </submittedName>
</protein>
<dbReference type="AlphaFoldDB" id="A0AA39UL01"/>
<comment type="caution">
    <text evidence="9">The sequence shown here is derived from an EMBL/GenBank/DDBJ whole genome shotgun (WGS) entry which is preliminary data.</text>
</comment>
<dbReference type="SUPFAM" id="SSF54897">
    <property type="entry name" value="Protease propeptides/inhibitors"/>
    <property type="match status" value="1"/>
</dbReference>
<dbReference type="InterPro" id="IPR022398">
    <property type="entry name" value="Peptidase_S8_His-AS"/>
</dbReference>
<dbReference type="InterPro" id="IPR015500">
    <property type="entry name" value="Peptidase_S8_subtilisin-rel"/>
</dbReference>
<reference evidence="9" key="1">
    <citation type="submission" date="2023-06" db="EMBL/GenBank/DDBJ databases">
        <authorList>
            <consortium name="Lawrence Berkeley National Laboratory"/>
            <person name="Ahrendt S."/>
            <person name="Sahu N."/>
            <person name="Indic B."/>
            <person name="Wong-Bajracharya J."/>
            <person name="Merenyi Z."/>
            <person name="Ke H.-M."/>
            <person name="Monk M."/>
            <person name="Kocsube S."/>
            <person name="Drula E."/>
            <person name="Lipzen A."/>
            <person name="Balint B."/>
            <person name="Henrissat B."/>
            <person name="Andreopoulos B."/>
            <person name="Martin F.M."/>
            <person name="Harder C.B."/>
            <person name="Rigling D."/>
            <person name="Ford K.L."/>
            <person name="Foster G.D."/>
            <person name="Pangilinan J."/>
            <person name="Papanicolaou A."/>
            <person name="Barry K."/>
            <person name="LaButti K."/>
            <person name="Viragh M."/>
            <person name="Koriabine M."/>
            <person name="Yan M."/>
            <person name="Riley R."/>
            <person name="Champramary S."/>
            <person name="Plett K.L."/>
            <person name="Tsai I.J."/>
            <person name="Slot J."/>
            <person name="Sipos G."/>
            <person name="Plett J."/>
            <person name="Nagy L.G."/>
            <person name="Grigoriev I.V."/>
        </authorList>
    </citation>
    <scope>NUCLEOTIDE SEQUENCE</scope>
    <source>
        <strain evidence="9">HWK02</strain>
    </source>
</reference>
<evidence type="ECO:0000313" key="9">
    <source>
        <dbReference type="EMBL" id="KAK0493677.1"/>
    </source>
</evidence>
<evidence type="ECO:0000256" key="3">
    <source>
        <dbReference type="ARBA" id="ARBA00022801"/>
    </source>
</evidence>
<feature type="domain" description="Peptidase S8/S53" evidence="7">
    <location>
        <begin position="151"/>
        <end position="389"/>
    </location>
</feature>
<feature type="active site" description="Charge relay system" evidence="5">
    <location>
        <position position="158"/>
    </location>
</feature>
<name>A0AA39UL01_9AGAR</name>
<proteinExistence type="inferred from homology"/>
<dbReference type="PROSITE" id="PS51892">
    <property type="entry name" value="SUBTILASE"/>
    <property type="match status" value="1"/>
</dbReference>
<evidence type="ECO:0000256" key="2">
    <source>
        <dbReference type="ARBA" id="ARBA00022670"/>
    </source>
</evidence>
<evidence type="ECO:0000259" key="7">
    <source>
        <dbReference type="Pfam" id="PF00082"/>
    </source>
</evidence>
<dbReference type="GO" id="GO:0005615">
    <property type="term" value="C:extracellular space"/>
    <property type="evidence" value="ECO:0007669"/>
    <property type="project" value="TreeGrafter"/>
</dbReference>
<dbReference type="GO" id="GO:0006508">
    <property type="term" value="P:proteolysis"/>
    <property type="evidence" value="ECO:0007669"/>
    <property type="project" value="UniProtKB-KW"/>
</dbReference>
<dbReference type="PROSITE" id="PS00138">
    <property type="entry name" value="SUBTILASE_SER"/>
    <property type="match status" value="1"/>
</dbReference>
<dbReference type="InterPro" id="IPR050131">
    <property type="entry name" value="Peptidase_S8_subtilisin-like"/>
</dbReference>
<dbReference type="CDD" id="cd04077">
    <property type="entry name" value="Peptidases_S8_PCSK9_ProteinaseK_like"/>
    <property type="match status" value="1"/>
</dbReference>
<dbReference type="SUPFAM" id="SSF52743">
    <property type="entry name" value="Subtilisin-like"/>
    <property type="match status" value="1"/>
</dbReference>
<accession>A0AA39UL01</accession>
<evidence type="ECO:0000256" key="1">
    <source>
        <dbReference type="ARBA" id="ARBA00011073"/>
    </source>
</evidence>
<dbReference type="PROSITE" id="PS00136">
    <property type="entry name" value="SUBTILASE_ASP"/>
    <property type="match status" value="1"/>
</dbReference>
<dbReference type="Gene3D" id="3.40.50.200">
    <property type="entry name" value="Peptidase S8/S53 domain"/>
    <property type="match status" value="1"/>
</dbReference>
<evidence type="ECO:0000256" key="4">
    <source>
        <dbReference type="ARBA" id="ARBA00022825"/>
    </source>
</evidence>
<feature type="active site" description="Charge relay system" evidence="5">
    <location>
        <position position="359"/>
    </location>
</feature>
<dbReference type="InterPro" id="IPR034193">
    <property type="entry name" value="PCSK9_ProteinaseK-like"/>
</dbReference>
<dbReference type="InterPro" id="IPR036852">
    <property type="entry name" value="Peptidase_S8/S53_dom_sf"/>
</dbReference>
<evidence type="ECO:0000313" key="10">
    <source>
        <dbReference type="Proteomes" id="UP001175228"/>
    </source>
</evidence>
<evidence type="ECO:0000259" key="8">
    <source>
        <dbReference type="Pfam" id="PF05922"/>
    </source>
</evidence>
<sequence>MAWKGVRKDGRASNCMREFYDPLTRAHSAPNIALRDLENFAGKVKPNGYIVTLKEGASKDELLENLGSSVTAVFNRTSNSFAGVLNDNDLNSIRANPDVESIAQDSIVSVTTTQTNAPWGLARISQTAALGSSDTSALTYKYNYDSSGSAGVDVYVVDTGIYTAHSTFGGRASWGATFGGYAYVPCIVSVSHKSRYRNADGNGHGTHVAGTVGGTQYGVAKSVNLIAVKVLDDSGSGYISDILADLEWVIDAVEASGKPSIVSLSLGGSASTTFDSDIISVINAGIHVVVAAGNDNTNASGTSPARVAAAITVGASTIVDARASFFNYGSVVDIFAPGQYITSSWIGGTTRTNNISGTSMATPHVSGLVAYLIGLNGNQSPAAIRSLIKSLGVSGVLSSIPSGTVNLLANNGY</sequence>
<dbReference type="GO" id="GO:0004252">
    <property type="term" value="F:serine-type endopeptidase activity"/>
    <property type="evidence" value="ECO:0007669"/>
    <property type="project" value="UniProtKB-UniRule"/>
</dbReference>
<dbReference type="InterPro" id="IPR023827">
    <property type="entry name" value="Peptidase_S8_Asp-AS"/>
</dbReference>
<dbReference type="EMBL" id="JAUEPU010000023">
    <property type="protein sequence ID" value="KAK0493677.1"/>
    <property type="molecule type" value="Genomic_DNA"/>
</dbReference>
<dbReference type="PANTHER" id="PTHR43806">
    <property type="entry name" value="PEPTIDASE S8"/>
    <property type="match status" value="1"/>
</dbReference>
<evidence type="ECO:0000256" key="6">
    <source>
        <dbReference type="RuleBase" id="RU003355"/>
    </source>
</evidence>
<gene>
    <name evidence="9" type="ORF">EDD18DRAFT_1464615</name>
</gene>
<dbReference type="PROSITE" id="PS00137">
    <property type="entry name" value="SUBTILASE_HIS"/>
    <property type="match status" value="1"/>
</dbReference>
<dbReference type="Proteomes" id="UP001175228">
    <property type="component" value="Unassembled WGS sequence"/>
</dbReference>
<dbReference type="Pfam" id="PF00082">
    <property type="entry name" value="Peptidase_S8"/>
    <property type="match status" value="1"/>
</dbReference>
<dbReference type="InterPro" id="IPR023828">
    <property type="entry name" value="Peptidase_S8_Ser-AS"/>
</dbReference>
<comment type="similarity">
    <text evidence="1 5 6">Belongs to the peptidase S8 family.</text>
</comment>
<keyword evidence="3 5" id="KW-0378">Hydrolase</keyword>